<comment type="caution">
    <text evidence="1">The sequence shown here is derived from an EMBL/GenBank/DDBJ whole genome shotgun (WGS) entry which is preliminary data.</text>
</comment>
<accession>A0AA94L1B0</accession>
<gene>
    <name evidence="1" type="ORF">SAMN02910291_00465</name>
</gene>
<dbReference type="Proteomes" id="UP000182680">
    <property type="component" value="Unassembled WGS sequence"/>
</dbReference>
<evidence type="ECO:0000313" key="1">
    <source>
        <dbReference type="EMBL" id="SFW22806.1"/>
    </source>
</evidence>
<protein>
    <recommendedName>
        <fullName evidence="3">Ubiquitin-activating enzyme E1 FCCH domain-containing protein</fullName>
    </recommendedName>
</protein>
<proteinExistence type="predicted"/>
<organism evidence="1 2">
    <name type="scientific">Desulfovibrio desulfuricans</name>
    <dbReference type="NCBI Taxonomy" id="876"/>
    <lineage>
        <taxon>Bacteria</taxon>
        <taxon>Pseudomonadati</taxon>
        <taxon>Thermodesulfobacteriota</taxon>
        <taxon>Desulfovibrionia</taxon>
        <taxon>Desulfovibrionales</taxon>
        <taxon>Desulfovibrionaceae</taxon>
        <taxon>Desulfovibrio</taxon>
    </lineage>
</organism>
<sequence>MPRIACKNFTGGEVSPTLTGRYDLERYATSVQCMENMLPGLHGDAARRPGTRFVVDLGGYAVLIPFSFNVDADQNFVIILSHQALRVSDGTGILSIPVETPYAADDLLRISWAQVGDIVYLAHPAYPLHKIMRTDAEGGGYQWSIGQVILNESIAAPAAPTVSFSGAAGSYTLRYKVVAVDADGRESLPSPSGQATNGKHPSDWVQGNSATISWKAVTDATEYNIYREEAGYYGFIGVAQAANATGGTLTGLKMGSITTGISKYAGTITRTIVNGNGHVSNVDTTSNLTVSASASQNAFIINGLAFIGVTRTTNTTTWTSTSNGSGDVTWNSSTTSSSTFFWVMLPCPSGNPVGAYSTYTTGDLGSNTAYPSGTAGAYTVAPILTAGTNLTFIDNNYEADTSDTPKEDWDPFADGNHPATVSFHQQRMALGGGIKSPQTFYMSRTGDFENFRKSRPLQDDDPVEYMVASGSIDAIKWIASFGDLLLGTSGSEYKATGESGVITPKNATITAQSYWGSAGLTPLIIGNSILHVQRHGSRVRDLFYSLEKDGYAGNDLSIMAPHLFEGHTILQWAYQQTPGSHIWCVRDDGIVLVLTYLKEHQIFGWSRHVTQGKVLSVASISGDDGDVILMAVQREVDGRQRVFLERLAEPFAPGTAIEDAYFVDCGITLRSKEEVQTITGLGHLEGCELAVLADGSPVEGCVVRGGSIELPYPAHVVHAGLPYTSVLSPLPVEADTQQGSTLGKRRGYGRCVVRLFRSVGGQYGASRAELNDFPFLPARWGEPCEPYSGDVDFTPGGGQDADTSVWLVQNKPLPWHVVAIMCDVDFGEV</sequence>
<evidence type="ECO:0008006" key="3">
    <source>
        <dbReference type="Google" id="ProtNLM"/>
    </source>
</evidence>
<dbReference type="EMBL" id="FPIW01000005">
    <property type="protein sequence ID" value="SFW22806.1"/>
    <property type="molecule type" value="Genomic_DNA"/>
</dbReference>
<reference evidence="2" key="1">
    <citation type="submission" date="2016-11" db="EMBL/GenBank/DDBJ databases">
        <authorList>
            <person name="Jaros S."/>
            <person name="Januszkiewicz K."/>
            <person name="Wedrychowicz H."/>
        </authorList>
    </citation>
    <scope>NUCLEOTIDE SEQUENCE [LARGE SCALE GENOMIC DNA]</scope>
    <source>
        <strain evidence="2">DSM 7057</strain>
    </source>
</reference>
<dbReference type="AlphaFoldDB" id="A0AA94L1B0"/>
<evidence type="ECO:0000313" key="2">
    <source>
        <dbReference type="Proteomes" id="UP000182680"/>
    </source>
</evidence>
<dbReference type="RefSeq" id="WP_177247169.1">
    <property type="nucleotide sequence ID" value="NZ_FPIW01000005.1"/>
</dbReference>
<name>A0AA94L1B0_DESDE</name>